<dbReference type="InterPro" id="IPR017850">
    <property type="entry name" value="Alkaline_phosphatase_core_sf"/>
</dbReference>
<evidence type="ECO:0000259" key="4">
    <source>
        <dbReference type="Pfam" id="PF00884"/>
    </source>
</evidence>
<feature type="modified residue" description="3-oxoalanine (Ser)" evidence="3">
    <location>
        <position position="43"/>
    </location>
</feature>
<evidence type="ECO:0000256" key="3">
    <source>
        <dbReference type="PIRSR" id="PIRSR600917-52"/>
    </source>
</evidence>
<evidence type="ECO:0000256" key="1">
    <source>
        <dbReference type="ARBA" id="ARBA00008779"/>
    </source>
</evidence>
<feature type="domain" description="Sulfatase N-terminal" evidence="4">
    <location>
        <begin position="3"/>
        <end position="344"/>
    </location>
</feature>
<dbReference type="AlphaFoldDB" id="A0ABD5MA61"/>
<name>A0ABD5MA61_9EURY</name>
<sequence>MARNVVLICLDTVRKDFFDEFAPKINKRAEVIFSQCRAASGWSLPSHASMITGQLPHQHGIHTHNRDFSTLSPSETLFTQLPDHYSIGVSSNLYAGSAYGFDRFFDEFHDIAPHRRFPDGLDMMEFSRESDASGISEYLRFLKTVVQQEHRLKSVANGVTAKINSALRGIPIPKIWDEGATIISRKIKKRVQASSEPFFLFANYMDAHGPLQHILGFDKELHSAPYTWNSYDSGTDRIQLSETSSEHLPDSVKYHRELYSAAIDYLDRKLSMLIEWLINNTDNTTTVIITADHGDNLAYKADNHLFGHTSSLTEGILHVPFAIINPPSGYSTTETQYFSHLQLPKLIHSLVKDDTPDVFTDRIPAEVIGKSGTVDRPDEDTEYWDRMIRCVYEGQKKIVWDTLGNVDTYILNQNQPCWQDESDENSQIPAWASELFEVPISIYKSRSKQTDCSQDQVSDVTRDRLERLGYM</sequence>
<evidence type="ECO:0000256" key="2">
    <source>
        <dbReference type="ARBA" id="ARBA00022801"/>
    </source>
</evidence>
<keyword evidence="2" id="KW-0378">Hydrolase</keyword>
<dbReference type="Proteomes" id="UP001570511">
    <property type="component" value="Unassembled WGS sequence"/>
</dbReference>
<dbReference type="PANTHER" id="PTHR42693:SF53">
    <property type="entry name" value="ENDO-4-O-SULFATASE"/>
    <property type="match status" value="1"/>
</dbReference>
<dbReference type="GO" id="GO:0016787">
    <property type="term" value="F:hydrolase activity"/>
    <property type="evidence" value="ECO:0007669"/>
    <property type="project" value="UniProtKB-KW"/>
</dbReference>
<dbReference type="EMBL" id="JBGNYA010000001">
    <property type="protein sequence ID" value="MFA1610795.1"/>
    <property type="molecule type" value="Genomic_DNA"/>
</dbReference>
<reference evidence="5 6" key="1">
    <citation type="submission" date="2024-08" db="EMBL/GenBank/DDBJ databases">
        <title>Halobellus sp. MBLA0158 whole genome sequence.</title>
        <authorList>
            <person name="Hwang C.Y."/>
            <person name="Cho E.-S."/>
            <person name="Seo M.-J."/>
        </authorList>
    </citation>
    <scope>NUCLEOTIDE SEQUENCE [LARGE SCALE GENOMIC DNA]</scope>
    <source>
        <strain evidence="5 6">MBLA0158</strain>
    </source>
</reference>
<dbReference type="Gene3D" id="3.40.720.10">
    <property type="entry name" value="Alkaline Phosphatase, subunit A"/>
    <property type="match status" value="1"/>
</dbReference>
<protein>
    <submittedName>
        <fullName evidence="5">Sulfatase-like hydrolase/transferase</fullName>
    </submittedName>
</protein>
<dbReference type="PANTHER" id="PTHR42693">
    <property type="entry name" value="ARYLSULFATASE FAMILY MEMBER"/>
    <property type="match status" value="1"/>
</dbReference>
<dbReference type="Pfam" id="PF00884">
    <property type="entry name" value="Sulfatase"/>
    <property type="match status" value="1"/>
</dbReference>
<comment type="caution">
    <text evidence="5">The sequence shown here is derived from an EMBL/GenBank/DDBJ whole genome shotgun (WGS) entry which is preliminary data.</text>
</comment>
<accession>A0ABD5MA61</accession>
<organism evidence="5 6">
    <name type="scientific">Halobellus rubicundus</name>
    <dbReference type="NCBI Taxonomy" id="2996466"/>
    <lineage>
        <taxon>Archaea</taxon>
        <taxon>Methanobacteriati</taxon>
        <taxon>Methanobacteriota</taxon>
        <taxon>Stenosarchaea group</taxon>
        <taxon>Halobacteria</taxon>
        <taxon>Halobacteriales</taxon>
        <taxon>Haloferacaceae</taxon>
        <taxon>Halobellus</taxon>
    </lineage>
</organism>
<gene>
    <name evidence="5" type="ORF">OS889_07240</name>
</gene>
<comment type="similarity">
    <text evidence="1">Belongs to the sulfatase family.</text>
</comment>
<comment type="PTM">
    <text evidence="3">The conversion to 3-oxoalanine (also known as C-formylglycine, FGly), of a serine or cysteine residue in prokaryotes and of a cysteine residue in eukaryotes, is critical for catalytic activity.</text>
</comment>
<evidence type="ECO:0000313" key="6">
    <source>
        <dbReference type="Proteomes" id="UP001570511"/>
    </source>
</evidence>
<evidence type="ECO:0000313" key="5">
    <source>
        <dbReference type="EMBL" id="MFA1610795.1"/>
    </source>
</evidence>
<keyword evidence="6" id="KW-1185">Reference proteome</keyword>
<dbReference type="RefSeq" id="WP_372388577.1">
    <property type="nucleotide sequence ID" value="NZ_JBGNYA010000001.1"/>
</dbReference>
<dbReference type="SUPFAM" id="SSF53649">
    <property type="entry name" value="Alkaline phosphatase-like"/>
    <property type="match status" value="1"/>
</dbReference>
<proteinExistence type="inferred from homology"/>
<dbReference type="InterPro" id="IPR000917">
    <property type="entry name" value="Sulfatase_N"/>
</dbReference>
<dbReference type="InterPro" id="IPR050738">
    <property type="entry name" value="Sulfatase"/>
</dbReference>